<accession>A0AAV7HTR2</accession>
<feature type="region of interest" description="Disordered" evidence="1">
    <location>
        <begin position="63"/>
        <end position="103"/>
    </location>
</feature>
<reference evidence="2 3" key="1">
    <citation type="journal article" date="2021" name="J. Hered.">
        <title>A chromosome-level genome assembly of the parasitoid wasp, Cotesia glomerata (Hymenoptera: Braconidae).</title>
        <authorList>
            <person name="Pinto B.J."/>
            <person name="Weis J.J."/>
            <person name="Gamble T."/>
            <person name="Ode P.J."/>
            <person name="Paul R."/>
            <person name="Zaspel J.M."/>
        </authorList>
    </citation>
    <scope>NUCLEOTIDE SEQUENCE [LARGE SCALE GENOMIC DNA]</scope>
    <source>
        <strain evidence="2">CgM1</strain>
    </source>
</reference>
<keyword evidence="3" id="KW-1185">Reference proteome</keyword>
<evidence type="ECO:0000256" key="1">
    <source>
        <dbReference type="SAM" id="MobiDB-lite"/>
    </source>
</evidence>
<feature type="compositionally biased region" description="Acidic residues" evidence="1">
    <location>
        <begin position="65"/>
        <end position="91"/>
    </location>
</feature>
<name>A0AAV7HTR2_COTGL</name>
<comment type="caution">
    <text evidence="2">The sequence shown here is derived from an EMBL/GenBank/DDBJ whole genome shotgun (WGS) entry which is preliminary data.</text>
</comment>
<evidence type="ECO:0000313" key="2">
    <source>
        <dbReference type="EMBL" id="KAH0535025.1"/>
    </source>
</evidence>
<dbReference type="AlphaFoldDB" id="A0AAV7HTR2"/>
<evidence type="ECO:0000313" key="3">
    <source>
        <dbReference type="Proteomes" id="UP000826195"/>
    </source>
</evidence>
<gene>
    <name evidence="2" type="ORF">KQX54_012014</name>
</gene>
<sequence length="222" mass="24911">MPVRTSSPLDMSDVREILNVHAEVLTFESSKRSEIESNGAEVKETTKCRIVVSVRFSLYPAAASETDDSDSDDSFPEPVSDDDLYSSDEEIDKIPENATQPPKRLKRVTLPDVFSETRDVRIARTGDGLDKLPWGNIKSHLTKTFPEGYYITLCFKPNRSSSGRAQTRNYTKTHGISNKYSFMSLFASSSQMSSKSVFGSLMESFDGLFERFSSVEEEKVEV</sequence>
<proteinExistence type="predicted"/>
<dbReference type="Proteomes" id="UP000826195">
    <property type="component" value="Unassembled WGS sequence"/>
</dbReference>
<protein>
    <submittedName>
        <fullName evidence="2">Uncharacterized protein</fullName>
    </submittedName>
</protein>
<organism evidence="2 3">
    <name type="scientific">Cotesia glomerata</name>
    <name type="common">Lepidopteran parasitic wasp</name>
    <name type="synonym">Apanteles glomeratus</name>
    <dbReference type="NCBI Taxonomy" id="32391"/>
    <lineage>
        <taxon>Eukaryota</taxon>
        <taxon>Metazoa</taxon>
        <taxon>Ecdysozoa</taxon>
        <taxon>Arthropoda</taxon>
        <taxon>Hexapoda</taxon>
        <taxon>Insecta</taxon>
        <taxon>Pterygota</taxon>
        <taxon>Neoptera</taxon>
        <taxon>Endopterygota</taxon>
        <taxon>Hymenoptera</taxon>
        <taxon>Apocrita</taxon>
        <taxon>Ichneumonoidea</taxon>
        <taxon>Braconidae</taxon>
        <taxon>Microgastrinae</taxon>
        <taxon>Cotesia</taxon>
    </lineage>
</organism>
<dbReference type="EMBL" id="JAHXZJ010002982">
    <property type="protein sequence ID" value="KAH0535025.1"/>
    <property type="molecule type" value="Genomic_DNA"/>
</dbReference>